<evidence type="ECO:0000259" key="15">
    <source>
        <dbReference type="PROSITE" id="PS50969"/>
    </source>
</evidence>
<accession>A5DTW1</accession>
<dbReference type="GO" id="GO:0046902">
    <property type="term" value="P:regulation of mitochondrial membrane permeability"/>
    <property type="evidence" value="ECO:0007669"/>
    <property type="project" value="EnsemblFungi"/>
</dbReference>
<dbReference type="OrthoDB" id="287041at2759"/>
<evidence type="ECO:0000256" key="7">
    <source>
        <dbReference type="ARBA" id="ARBA00022927"/>
    </source>
</evidence>
<evidence type="ECO:0000256" key="9">
    <source>
        <dbReference type="ARBA" id="ARBA00022989"/>
    </source>
</evidence>
<reference evidence="16 17" key="1">
    <citation type="journal article" date="2009" name="Nature">
        <title>Evolution of pathogenicity and sexual reproduction in eight Candida genomes.</title>
        <authorList>
            <person name="Butler G."/>
            <person name="Rasmussen M.D."/>
            <person name="Lin M.F."/>
            <person name="Santos M.A."/>
            <person name="Sakthikumar S."/>
            <person name="Munro C.A."/>
            <person name="Rheinbay E."/>
            <person name="Grabherr M."/>
            <person name="Forche A."/>
            <person name="Reedy J.L."/>
            <person name="Agrafioti I."/>
            <person name="Arnaud M.B."/>
            <person name="Bates S."/>
            <person name="Brown A.J."/>
            <person name="Brunke S."/>
            <person name="Costanzo M.C."/>
            <person name="Fitzpatrick D.A."/>
            <person name="de Groot P.W."/>
            <person name="Harris D."/>
            <person name="Hoyer L.L."/>
            <person name="Hube B."/>
            <person name="Klis F.M."/>
            <person name="Kodira C."/>
            <person name="Lennard N."/>
            <person name="Logue M.E."/>
            <person name="Martin R."/>
            <person name="Neiman A.M."/>
            <person name="Nikolaou E."/>
            <person name="Quail M.A."/>
            <person name="Quinn J."/>
            <person name="Santos M.C."/>
            <person name="Schmitzberger F.F."/>
            <person name="Sherlock G."/>
            <person name="Shah P."/>
            <person name="Silverstein K.A."/>
            <person name="Skrzypek M.S."/>
            <person name="Soll D."/>
            <person name="Staggs R."/>
            <person name="Stansfield I."/>
            <person name="Stumpf M.P."/>
            <person name="Sudbery P.E."/>
            <person name="Srikantha T."/>
            <person name="Zeng Q."/>
            <person name="Berman J."/>
            <person name="Berriman M."/>
            <person name="Heitman J."/>
            <person name="Gow N.A."/>
            <person name="Lorenz M.C."/>
            <person name="Birren B.W."/>
            <person name="Kellis M."/>
            <person name="Cuomo C.A."/>
        </authorList>
    </citation>
    <scope>NUCLEOTIDE SEQUENCE [LARGE SCALE GENOMIC DNA]</scope>
    <source>
        <strain evidence="17">ATCC 11503 / BCRC 21390 / CBS 2605 / JCM 1781 / NBRC 1676 / NRRL YB-4239</strain>
    </source>
</reference>
<dbReference type="InterPro" id="IPR050365">
    <property type="entry name" value="TIM50"/>
</dbReference>
<keyword evidence="17" id="KW-1185">Reference proteome</keyword>
<dbReference type="Gene3D" id="3.40.50.1000">
    <property type="entry name" value="HAD superfamily/HAD-like"/>
    <property type="match status" value="1"/>
</dbReference>
<organism evidence="16 17">
    <name type="scientific">Lodderomyces elongisporus (strain ATCC 11503 / CBS 2605 / JCM 1781 / NBRC 1676 / NRRL YB-4239)</name>
    <name type="common">Yeast</name>
    <name type="synonym">Saccharomyces elongisporus</name>
    <dbReference type="NCBI Taxonomy" id="379508"/>
    <lineage>
        <taxon>Eukaryota</taxon>
        <taxon>Fungi</taxon>
        <taxon>Dikarya</taxon>
        <taxon>Ascomycota</taxon>
        <taxon>Saccharomycotina</taxon>
        <taxon>Pichiomycetes</taxon>
        <taxon>Debaryomycetaceae</taxon>
        <taxon>Candida/Lodderomyces clade</taxon>
        <taxon>Lodderomyces</taxon>
    </lineage>
</organism>
<keyword evidence="12" id="KW-0472">Membrane</keyword>
<keyword evidence="8 13" id="KW-0809">Transit peptide</keyword>
<keyword evidence="5" id="KW-0812">Transmembrane</keyword>
<dbReference type="OMA" id="NLRQPYT"/>
<evidence type="ECO:0000256" key="10">
    <source>
        <dbReference type="ARBA" id="ARBA00023010"/>
    </source>
</evidence>
<dbReference type="FunFam" id="3.40.50.1000:FF:000019">
    <property type="entry name" value="Mitochondrial import inner membrane translocase subunit TIM50"/>
    <property type="match status" value="1"/>
</dbReference>
<evidence type="ECO:0000256" key="8">
    <source>
        <dbReference type="ARBA" id="ARBA00022946"/>
    </source>
</evidence>
<feature type="compositionally biased region" description="Basic and acidic residues" evidence="14">
    <location>
        <begin position="57"/>
        <end position="66"/>
    </location>
</feature>
<keyword evidence="4 13" id="KW-0813">Transport</keyword>
<dbReference type="PROSITE" id="PS50969">
    <property type="entry name" value="FCP1"/>
    <property type="match status" value="1"/>
</dbReference>
<evidence type="ECO:0000256" key="3">
    <source>
        <dbReference type="ARBA" id="ARBA00020799"/>
    </source>
</evidence>
<dbReference type="HOGENOM" id="CLU_023309_1_2_1"/>
<keyword evidence="6" id="KW-0999">Mitochondrion inner membrane</keyword>
<dbReference type="Pfam" id="PF03031">
    <property type="entry name" value="NIF"/>
    <property type="match status" value="1"/>
</dbReference>
<dbReference type="VEuPathDB" id="FungiDB:LELG_00797"/>
<name>A5DTW1_LODEL</name>
<keyword evidence="10 13" id="KW-0811">Translocation</keyword>
<sequence>MLSQTTKLLMSNALKNASKPAVATRTSSTVLLPRLHHRSQYQSIKYYSTSKDQSAADQKRKEDSAAKPESILNDDMLARAGFEDVDSRNEQSATKAGATEGNKGKRETEEDADTAEGGDRSTEAETGSNKRKRRRAQTSKDRQRERYANIFYLTTFAGGIVGLGYMARDWDSEKEQEDLDAKNIANGYTPGLMYERLSKRLGSLFTFFSEPAFENLLPPPAPEQYRRPLTLVLTLDDLLIHSEWDTKHGWRTGKRPGLDYFLGYLSQYYEIVLFCTNSQIYSEKAVSKLDPYHAYISYALFREGCRYKDGKIIKDLSLLNRDLGKTVLIDVDEDSASMQPENSIILKHWDGKPDDYLIRMIPFLEYLATQPVKDVRPILNSFKDKSNIVDEFSERERKLREQWSRDHRGAGLPNAGNFLAKFLGMPVPEQKMPLDIIREHGQLQYQHFQKYLQENAKKFLEEEQKLKDEFGKMTLNKLITEGAPNPEEIAKIQQQRAAEEAEKQQKEAAGA</sequence>
<comment type="function">
    <text evidence="13">Essential component of the TIM23 complex, a complex that mediates the translocation of transit peptide-containing proteins across the mitochondrial inner membrane.</text>
</comment>
<evidence type="ECO:0000256" key="4">
    <source>
        <dbReference type="ARBA" id="ARBA00022448"/>
    </source>
</evidence>
<dbReference type="STRING" id="379508.A5DTW1"/>
<feature type="region of interest" description="Disordered" evidence="14">
    <location>
        <begin position="479"/>
        <end position="511"/>
    </location>
</feature>
<dbReference type="AlphaFoldDB" id="A5DTW1"/>
<dbReference type="eggNOG" id="KOG2832">
    <property type="taxonomic scope" value="Eukaryota"/>
</dbReference>
<evidence type="ECO:0000256" key="2">
    <source>
        <dbReference type="ARBA" id="ARBA00006344"/>
    </source>
</evidence>
<keyword evidence="7 13" id="KW-0653">Protein transport</keyword>
<protein>
    <recommendedName>
        <fullName evidence="3 13">Mitochondrial import inner membrane translocase subunit TIM50</fullName>
    </recommendedName>
</protein>
<keyword evidence="9" id="KW-1133">Transmembrane helix</keyword>
<dbReference type="InterPro" id="IPR023214">
    <property type="entry name" value="HAD_sf"/>
</dbReference>
<dbReference type="GO" id="GO:0030150">
    <property type="term" value="P:protein import into mitochondrial matrix"/>
    <property type="evidence" value="ECO:0007669"/>
    <property type="project" value="EnsemblFungi"/>
</dbReference>
<dbReference type="GeneID" id="5235843"/>
<keyword evidence="11 13" id="KW-0496">Mitochondrion</keyword>
<comment type="subunit">
    <text evidence="13">Component of the TIM23 complex.</text>
</comment>
<evidence type="ECO:0000313" key="16">
    <source>
        <dbReference type="EMBL" id="EDK42619.1"/>
    </source>
</evidence>
<feature type="region of interest" description="Disordered" evidence="14">
    <location>
        <begin position="43"/>
        <end position="142"/>
    </location>
</feature>
<evidence type="ECO:0000256" key="5">
    <source>
        <dbReference type="ARBA" id="ARBA00022692"/>
    </source>
</evidence>
<dbReference type="GO" id="GO:0030943">
    <property type="term" value="F:mitochondrion targeting sequence binding"/>
    <property type="evidence" value="ECO:0007669"/>
    <property type="project" value="EnsemblFungi"/>
</dbReference>
<feature type="compositionally biased region" description="Polar residues" evidence="14">
    <location>
        <begin position="43"/>
        <end position="56"/>
    </location>
</feature>
<dbReference type="GO" id="GO:0042802">
    <property type="term" value="F:identical protein binding"/>
    <property type="evidence" value="ECO:0007669"/>
    <property type="project" value="EnsemblFungi"/>
</dbReference>
<dbReference type="KEGG" id="lel:PVL30_000765"/>
<dbReference type="GO" id="GO:0005744">
    <property type="term" value="C:TIM23 mitochondrial import inner membrane translocase complex"/>
    <property type="evidence" value="ECO:0007669"/>
    <property type="project" value="UniProtKB-UniRule"/>
</dbReference>
<evidence type="ECO:0000313" key="17">
    <source>
        <dbReference type="Proteomes" id="UP000001996"/>
    </source>
</evidence>
<dbReference type="SMART" id="SM00577">
    <property type="entry name" value="CPDc"/>
    <property type="match status" value="1"/>
</dbReference>
<proteinExistence type="inferred from homology"/>
<evidence type="ECO:0000256" key="13">
    <source>
        <dbReference type="RuleBase" id="RU365079"/>
    </source>
</evidence>
<dbReference type="GO" id="GO:0008320">
    <property type="term" value="F:protein transmembrane transporter activity"/>
    <property type="evidence" value="ECO:0007669"/>
    <property type="project" value="EnsemblFungi"/>
</dbReference>
<evidence type="ECO:0000256" key="12">
    <source>
        <dbReference type="ARBA" id="ARBA00023136"/>
    </source>
</evidence>
<dbReference type="PANTHER" id="PTHR12210">
    <property type="entry name" value="DULLARD PROTEIN PHOSPHATASE"/>
    <property type="match status" value="1"/>
</dbReference>
<dbReference type="EMBL" id="CH981524">
    <property type="protein sequence ID" value="EDK42619.1"/>
    <property type="molecule type" value="Genomic_DNA"/>
</dbReference>
<evidence type="ECO:0000256" key="14">
    <source>
        <dbReference type="SAM" id="MobiDB-lite"/>
    </source>
</evidence>
<evidence type="ECO:0000256" key="1">
    <source>
        <dbReference type="ARBA" id="ARBA00004434"/>
    </source>
</evidence>
<dbReference type="SUPFAM" id="SSF56784">
    <property type="entry name" value="HAD-like"/>
    <property type="match status" value="1"/>
</dbReference>
<evidence type="ECO:0000256" key="11">
    <source>
        <dbReference type="ARBA" id="ARBA00023128"/>
    </source>
</evidence>
<feature type="domain" description="FCP1 homology" evidence="15">
    <location>
        <begin position="224"/>
        <end position="367"/>
    </location>
</feature>
<gene>
    <name evidence="16" type="ORF">LELG_00797</name>
</gene>
<dbReference type="FunCoup" id="A5DTW1">
    <property type="interactions" value="454"/>
</dbReference>
<dbReference type="InterPro" id="IPR004274">
    <property type="entry name" value="FCP1_dom"/>
</dbReference>
<comment type="similarity">
    <text evidence="2 13">Belongs to the TIM50 family.</text>
</comment>
<feature type="compositionally biased region" description="Basic and acidic residues" evidence="14">
    <location>
        <begin position="497"/>
        <end position="511"/>
    </location>
</feature>
<dbReference type="Proteomes" id="UP000001996">
    <property type="component" value="Unassembled WGS sequence"/>
</dbReference>
<dbReference type="InParanoid" id="A5DTW1"/>
<dbReference type="InterPro" id="IPR036412">
    <property type="entry name" value="HAD-like_sf"/>
</dbReference>
<evidence type="ECO:0000256" key="6">
    <source>
        <dbReference type="ARBA" id="ARBA00022792"/>
    </source>
</evidence>
<dbReference type="CDD" id="cd07521">
    <property type="entry name" value="HAD_FCP1-like"/>
    <property type="match status" value="1"/>
</dbReference>
<comment type="subcellular location">
    <subcellularLocation>
        <location evidence="1 13">Mitochondrion inner membrane</location>
        <topology evidence="1 13">Single-pass membrane protein</topology>
    </subcellularLocation>
</comment>